<protein>
    <submittedName>
        <fullName evidence="1">Uncharacterized protein</fullName>
    </submittedName>
</protein>
<evidence type="ECO:0000313" key="1">
    <source>
        <dbReference type="EMBL" id="EFF73981.1"/>
    </source>
</evidence>
<accession>D4XGU2</accession>
<evidence type="ECO:0000313" key="2">
    <source>
        <dbReference type="Proteomes" id="UP000004510"/>
    </source>
</evidence>
<name>D4XGU2_9BURK</name>
<organism evidence="1 2">
    <name type="scientific">Achromobacter piechaudii ATCC 43553</name>
    <dbReference type="NCBI Taxonomy" id="742159"/>
    <lineage>
        <taxon>Bacteria</taxon>
        <taxon>Pseudomonadati</taxon>
        <taxon>Pseudomonadota</taxon>
        <taxon>Betaproteobacteria</taxon>
        <taxon>Burkholderiales</taxon>
        <taxon>Alcaligenaceae</taxon>
        <taxon>Achromobacter</taxon>
    </lineage>
</organism>
<dbReference type="Proteomes" id="UP000004510">
    <property type="component" value="Unassembled WGS sequence"/>
</dbReference>
<gene>
    <name evidence="1" type="ORF">HMPREF0004_4689</name>
</gene>
<reference evidence="2" key="1">
    <citation type="submission" date="2010-03" db="EMBL/GenBank/DDBJ databases">
        <title>Complete sequence of Mobiluncus curtisii ATCC 43063.</title>
        <authorList>
            <person name="Muzny D."/>
            <person name="Qin X."/>
            <person name="Deng J."/>
            <person name="Jiang H."/>
            <person name="Liu Y."/>
            <person name="Qu J."/>
            <person name="Song X.-Z."/>
            <person name="Zhang L."/>
            <person name="Thornton R."/>
            <person name="Coyle M."/>
            <person name="Francisco L."/>
            <person name="Jackson L."/>
            <person name="Javaid M."/>
            <person name="Korchina V."/>
            <person name="Kovar C."/>
            <person name="Mata R."/>
            <person name="Mathew T."/>
            <person name="Ngo R."/>
            <person name="Nguyen L."/>
            <person name="Nguyen N."/>
            <person name="Okwuonu G."/>
            <person name="Ongeri F."/>
            <person name="Pham C."/>
            <person name="Simmons D."/>
            <person name="Wilczek-Boney K."/>
            <person name="Hale W."/>
            <person name="Jakkamsetti A."/>
            <person name="Pham P."/>
            <person name="Ruth R."/>
            <person name="San Lucas F."/>
            <person name="Warren J."/>
            <person name="Zhang J."/>
            <person name="Zhao Z."/>
            <person name="Zhou C."/>
            <person name="Zhu D."/>
            <person name="Lee S."/>
            <person name="Bess C."/>
            <person name="Blankenburg K."/>
            <person name="Forbes L."/>
            <person name="Fu Q."/>
            <person name="Gubbala S."/>
            <person name="Hirani K."/>
            <person name="Jayaseelan J.C."/>
            <person name="Lara F."/>
            <person name="Munidasa M."/>
            <person name="Palculict T."/>
            <person name="Patil S."/>
            <person name="Pu L.-L."/>
            <person name="Saada N."/>
            <person name="Tang L."/>
            <person name="Weissenberger G."/>
            <person name="Zhu Y."/>
            <person name="Hemphill L."/>
            <person name="Shang Y."/>
            <person name="Youmans B."/>
            <person name="Ayvaz T."/>
            <person name="Ross M."/>
            <person name="Santibanez J."/>
            <person name="Aqrawi P."/>
            <person name="Gross S."/>
            <person name="Joshi V."/>
            <person name="Fowler G."/>
            <person name="Nazareth L."/>
            <person name="Reid J."/>
            <person name="Worley K."/>
            <person name="Petrosino J."/>
            <person name="Highlander S."/>
            <person name="Gibbs R."/>
            <person name="Gibbs R."/>
        </authorList>
    </citation>
    <scope>NUCLEOTIDE SEQUENCE [LARGE SCALE GENOMIC DNA]</scope>
    <source>
        <strain evidence="2">ATCC 43553</strain>
    </source>
</reference>
<proteinExistence type="predicted"/>
<dbReference type="RefSeq" id="WP_006220825.1">
    <property type="nucleotide sequence ID" value="NZ_GG770409.1"/>
</dbReference>
<comment type="caution">
    <text evidence="1">The sequence shown here is derived from an EMBL/GenBank/DDBJ whole genome shotgun (WGS) entry which is preliminary data.</text>
</comment>
<dbReference type="AlphaFoldDB" id="D4XGU2"/>
<sequence>MSKIALICKKVWLYLHDEGPVSVKLADSFEEFIAGLSVDPDNI</sequence>
<dbReference type="EMBL" id="ADMS01000107">
    <property type="protein sequence ID" value="EFF73981.1"/>
    <property type="molecule type" value="Genomic_DNA"/>
</dbReference>
<dbReference type="HOGENOM" id="CLU_3228142_0_0_4"/>